<accession>A0A839E0L4</accession>
<dbReference type="AlphaFoldDB" id="A0A839E0L4"/>
<comment type="caution">
    <text evidence="3">The sequence shown here is derived from an EMBL/GenBank/DDBJ whole genome shotgun (WGS) entry which is preliminary data.</text>
</comment>
<protein>
    <recommendedName>
        <fullName evidence="2">Transglycosylase SLT domain-containing protein</fullName>
    </recommendedName>
</protein>
<feature type="domain" description="Transglycosylase SLT" evidence="2">
    <location>
        <begin position="2"/>
        <end position="75"/>
    </location>
</feature>
<name>A0A839E0L4_9PSEU</name>
<dbReference type="InterPro" id="IPR022536">
    <property type="entry name" value="EspC"/>
</dbReference>
<feature type="region of interest" description="Disordered" evidence="1">
    <location>
        <begin position="65"/>
        <end position="132"/>
    </location>
</feature>
<feature type="compositionally biased region" description="Gly residues" evidence="1">
    <location>
        <begin position="96"/>
        <end position="126"/>
    </location>
</feature>
<dbReference type="InterPro" id="IPR023346">
    <property type="entry name" value="Lysozyme-like_dom_sf"/>
</dbReference>
<evidence type="ECO:0000256" key="1">
    <source>
        <dbReference type="SAM" id="MobiDB-lite"/>
    </source>
</evidence>
<dbReference type="InterPro" id="IPR043992">
    <property type="entry name" value="SLT_3"/>
</dbReference>
<evidence type="ECO:0000313" key="4">
    <source>
        <dbReference type="Proteomes" id="UP000569329"/>
    </source>
</evidence>
<evidence type="ECO:0000259" key="2">
    <source>
        <dbReference type="Pfam" id="PF18896"/>
    </source>
</evidence>
<dbReference type="GO" id="GO:0009306">
    <property type="term" value="P:protein secretion"/>
    <property type="evidence" value="ECO:0007669"/>
    <property type="project" value="InterPro"/>
</dbReference>
<reference evidence="3 4" key="1">
    <citation type="submission" date="2020-07" db="EMBL/GenBank/DDBJ databases">
        <title>Sequencing the genomes of 1000 actinobacteria strains.</title>
        <authorList>
            <person name="Klenk H.-P."/>
        </authorList>
    </citation>
    <scope>NUCLEOTIDE SEQUENCE [LARGE SCALE GENOMIC DNA]</scope>
    <source>
        <strain evidence="3 4">DSM 45975</strain>
    </source>
</reference>
<dbReference type="Pfam" id="PF18896">
    <property type="entry name" value="SLT_3"/>
    <property type="match status" value="1"/>
</dbReference>
<proteinExistence type="predicted"/>
<dbReference type="SUPFAM" id="SSF53955">
    <property type="entry name" value="Lysozyme-like"/>
    <property type="match status" value="1"/>
</dbReference>
<dbReference type="Pfam" id="PF10824">
    <property type="entry name" value="T7SS_ESX_EspC"/>
    <property type="match status" value="1"/>
</dbReference>
<dbReference type="Proteomes" id="UP000569329">
    <property type="component" value="Unassembled WGS sequence"/>
</dbReference>
<evidence type="ECO:0000313" key="3">
    <source>
        <dbReference type="EMBL" id="MBA8824518.1"/>
    </source>
</evidence>
<feature type="compositionally biased region" description="Basic and acidic residues" evidence="1">
    <location>
        <begin position="77"/>
        <end position="92"/>
    </location>
</feature>
<gene>
    <name evidence="3" type="ORF">FHX42_001865</name>
</gene>
<organism evidence="3 4">
    <name type="scientific">Halosaccharopolyspora lacisalsi</name>
    <dbReference type="NCBI Taxonomy" id="1000566"/>
    <lineage>
        <taxon>Bacteria</taxon>
        <taxon>Bacillati</taxon>
        <taxon>Actinomycetota</taxon>
        <taxon>Actinomycetes</taxon>
        <taxon>Pseudonocardiales</taxon>
        <taxon>Pseudonocardiaceae</taxon>
        <taxon>Halosaccharopolyspora</taxon>
    </lineage>
</organism>
<feature type="region of interest" description="Disordered" evidence="1">
    <location>
        <begin position="1"/>
        <end position="51"/>
    </location>
</feature>
<keyword evidence="4" id="KW-1185">Reference proteome</keyword>
<sequence length="228" mass="23745">MALAESGGDTEAHNDTPPDNSYGLWQVNMIGDSGENRRGQLGLDSNSGLFDPAANAAAAHDIYDSRGDSFKPWTTHENGEHEKHLDEARKAAEQVTGGGGGSAKPDPGGGSRNPEAGGGNGPGPGDGFDVDTDYFFDYAERAAEVSDELNTVSDRTVHEVSGIAADTFGDIGGETGFTDALTSFGKSLEKQIKATGSQSGKLGDAVAKAAKTYQESDEQAADEFRKIL</sequence>
<dbReference type="EMBL" id="JACGWZ010000002">
    <property type="protein sequence ID" value="MBA8824518.1"/>
    <property type="molecule type" value="Genomic_DNA"/>
</dbReference>